<reference evidence="3" key="1">
    <citation type="submission" date="2020-10" db="EMBL/GenBank/DDBJ databases">
        <authorList>
            <person name="Gilroy R."/>
        </authorList>
    </citation>
    <scope>NUCLEOTIDE SEQUENCE</scope>
    <source>
        <strain evidence="3">ChiGjej3B3-5194</strain>
    </source>
</reference>
<keyword evidence="2" id="KW-1133">Transmembrane helix</keyword>
<comment type="caution">
    <text evidence="3">The sequence shown here is derived from an EMBL/GenBank/DDBJ whole genome shotgun (WGS) entry which is preliminary data.</text>
</comment>
<gene>
    <name evidence="3" type="ORF">IAD02_01660</name>
</gene>
<reference evidence="3" key="2">
    <citation type="journal article" date="2021" name="PeerJ">
        <title>Extensive microbial diversity within the chicken gut microbiome revealed by metagenomics and culture.</title>
        <authorList>
            <person name="Gilroy R."/>
            <person name="Ravi A."/>
            <person name="Getino M."/>
            <person name="Pursley I."/>
            <person name="Horton D.L."/>
            <person name="Alikhan N.F."/>
            <person name="Baker D."/>
            <person name="Gharbi K."/>
            <person name="Hall N."/>
            <person name="Watson M."/>
            <person name="Adriaenssens E.M."/>
            <person name="Foster-Nyarko E."/>
            <person name="Jarju S."/>
            <person name="Secka A."/>
            <person name="Antonio M."/>
            <person name="Oren A."/>
            <person name="Chaudhuri R.R."/>
            <person name="La Ragione R."/>
            <person name="Hildebrand F."/>
            <person name="Pallen M.J."/>
        </authorList>
    </citation>
    <scope>NUCLEOTIDE SEQUENCE</scope>
    <source>
        <strain evidence="3">ChiGjej3B3-5194</strain>
    </source>
</reference>
<dbReference type="AlphaFoldDB" id="A0A9D1JX92"/>
<organism evidence="3 4">
    <name type="scientific">Candidatus Enterousia intestinigallinarum</name>
    <dbReference type="NCBI Taxonomy" id="2840790"/>
    <lineage>
        <taxon>Bacteria</taxon>
        <taxon>Pseudomonadati</taxon>
        <taxon>Pseudomonadota</taxon>
        <taxon>Alphaproteobacteria</taxon>
        <taxon>Candidatus Enterousia</taxon>
    </lineage>
</organism>
<dbReference type="Proteomes" id="UP000886742">
    <property type="component" value="Unassembled WGS sequence"/>
</dbReference>
<keyword evidence="2" id="KW-0472">Membrane</keyword>
<name>A0A9D1JX92_9PROT</name>
<evidence type="ECO:0000313" key="4">
    <source>
        <dbReference type="Proteomes" id="UP000886742"/>
    </source>
</evidence>
<sequence length="354" mass="40360">MAPVPNSKLALKRQQLIEDNKQLENQNETLKNEIAQAQETLTSLQAGLSEIAQDLDEHKSEKNTLVNDIEQLKTEKADLETEIGIQNDDGEYPEESLNDKKSKLENDIAKLEADGQKRKEEITTEIKQLDDNYQKHKAKIEKNIKIIDSVKAFKEESVTNMRFYGRCMFGAIIMAVMLCWFSLHNISETLSLFSEQLNIINTALVPNGWNWIYAALSIVAIKIPNALLFVGILFVLYKIFSVLFGVYEKINADKRKISAIEALITHMNEQSVAIILEREIDFKNKEDIENAKADLKWQILSEYFSNSSIDSSDSDSAVKRENKILREVFLNKKKIYGVNTPVASAQIQQENDIK</sequence>
<evidence type="ECO:0000313" key="3">
    <source>
        <dbReference type="EMBL" id="HIS70676.1"/>
    </source>
</evidence>
<feature type="transmembrane region" description="Helical" evidence="2">
    <location>
        <begin position="163"/>
        <end position="183"/>
    </location>
</feature>
<protein>
    <submittedName>
        <fullName evidence="3">Uncharacterized protein</fullName>
    </submittedName>
</protein>
<feature type="transmembrane region" description="Helical" evidence="2">
    <location>
        <begin position="226"/>
        <end position="247"/>
    </location>
</feature>
<keyword evidence="2" id="KW-0812">Transmembrane</keyword>
<evidence type="ECO:0000256" key="1">
    <source>
        <dbReference type="SAM" id="Coils"/>
    </source>
</evidence>
<accession>A0A9D1JX92</accession>
<evidence type="ECO:0000256" key="2">
    <source>
        <dbReference type="SAM" id="Phobius"/>
    </source>
</evidence>
<proteinExistence type="predicted"/>
<dbReference type="EMBL" id="DVJI01000008">
    <property type="protein sequence ID" value="HIS70676.1"/>
    <property type="molecule type" value="Genomic_DNA"/>
</dbReference>
<feature type="coiled-coil region" evidence="1">
    <location>
        <begin position="6"/>
        <end position="139"/>
    </location>
</feature>
<keyword evidence="1" id="KW-0175">Coiled coil</keyword>
<dbReference type="Gene3D" id="1.10.287.1490">
    <property type="match status" value="1"/>
</dbReference>